<dbReference type="InterPro" id="IPR001482">
    <property type="entry name" value="T2SS/T4SS_dom"/>
</dbReference>
<sequence>MTEQLVLALKEAVRQRIDMNGSISDERLRQASEQVVFEWCAGKQVTASDKAALVRRVFHSFRGLDVLQPLVDDPEVTEIMINGHQHIFVERKGRLTRWPTAFESEERLHDMIQAIVASVNRTVNESNPIVDARLKDGSRVNVVLPPVALCGPSLTIRKFPNQPLDIESLIRLGALPAEAAVLLQQLVTAKYNVFVSGGTGSGKTTLLNAMSRFIPSDERVVTIEDSAELQIRTIPNLVPLETRNATTEGKGEISIRELIRASLRMRPNRIIVGEVRGAEALDMLQAMNTGHDGSMSTGHANSARDMVSRLETMALSAAALPLPVIRQQIASGIDIIVHLARLRDRTRRMTEICEVVGMKDGEVELSPLYQFVERGERDGIIIGGLEPTGRTLQRDHKWRMSGMGPLPGSSVQGGAEESSGIHHG</sequence>
<dbReference type="SUPFAM" id="SSF52540">
    <property type="entry name" value="P-loop containing nucleoside triphosphate hydrolases"/>
    <property type="match status" value="1"/>
</dbReference>
<dbReference type="InterPro" id="IPR050921">
    <property type="entry name" value="T4SS_GSP_E_ATPase"/>
</dbReference>
<feature type="domain" description="Bacterial type II secretion system protein E" evidence="3">
    <location>
        <begin position="66"/>
        <end position="346"/>
    </location>
</feature>
<evidence type="ECO:0000259" key="3">
    <source>
        <dbReference type="Pfam" id="PF00437"/>
    </source>
</evidence>
<comment type="caution">
    <text evidence="4">The sequence shown here is derived from an EMBL/GenBank/DDBJ whole genome shotgun (WGS) entry which is preliminary data.</text>
</comment>
<evidence type="ECO:0000313" key="5">
    <source>
        <dbReference type="Proteomes" id="UP000609346"/>
    </source>
</evidence>
<reference evidence="4 5" key="1">
    <citation type="submission" date="2020-09" db="EMBL/GenBank/DDBJ databases">
        <title>Paenibacillus sp. strain PR3 16S rRNA gene Genome sequencing and assembly.</title>
        <authorList>
            <person name="Kim J."/>
        </authorList>
    </citation>
    <scope>NUCLEOTIDE SEQUENCE [LARGE SCALE GENOMIC DNA]</scope>
    <source>
        <strain evidence="4 5">PR3</strain>
    </source>
</reference>
<dbReference type="RefSeq" id="WP_191201572.1">
    <property type="nucleotide sequence ID" value="NZ_JACXZA010000001.1"/>
</dbReference>
<gene>
    <name evidence="4" type="ORF">H8B09_00680</name>
</gene>
<name>A0ABR8MML4_9BACL</name>
<organism evidence="4 5">
    <name type="scientific">Paenibacillus terricola</name>
    <dbReference type="NCBI Taxonomy" id="2763503"/>
    <lineage>
        <taxon>Bacteria</taxon>
        <taxon>Bacillati</taxon>
        <taxon>Bacillota</taxon>
        <taxon>Bacilli</taxon>
        <taxon>Bacillales</taxon>
        <taxon>Paenibacillaceae</taxon>
        <taxon>Paenibacillus</taxon>
    </lineage>
</organism>
<dbReference type="InterPro" id="IPR027417">
    <property type="entry name" value="P-loop_NTPase"/>
</dbReference>
<comment type="similarity">
    <text evidence="1">Belongs to the GSP E family.</text>
</comment>
<dbReference type="PANTHER" id="PTHR30486">
    <property type="entry name" value="TWITCHING MOTILITY PROTEIN PILT"/>
    <property type="match status" value="1"/>
</dbReference>
<evidence type="ECO:0000313" key="4">
    <source>
        <dbReference type="EMBL" id="MBD3917252.1"/>
    </source>
</evidence>
<dbReference type="Gene3D" id="3.30.450.380">
    <property type="match status" value="1"/>
</dbReference>
<evidence type="ECO:0000256" key="2">
    <source>
        <dbReference type="SAM" id="MobiDB-lite"/>
    </source>
</evidence>
<accession>A0ABR8MML4</accession>
<protein>
    <submittedName>
        <fullName evidence="4">CpaF family protein</fullName>
    </submittedName>
</protein>
<dbReference type="PANTHER" id="PTHR30486:SF15">
    <property type="entry name" value="TYPE II_IV SECRETION SYSTEM ATPASE"/>
    <property type="match status" value="1"/>
</dbReference>
<dbReference type="Proteomes" id="UP000609346">
    <property type="component" value="Unassembled WGS sequence"/>
</dbReference>
<evidence type="ECO:0000256" key="1">
    <source>
        <dbReference type="ARBA" id="ARBA00006611"/>
    </source>
</evidence>
<proteinExistence type="inferred from homology"/>
<dbReference type="Pfam" id="PF00437">
    <property type="entry name" value="T2SSE"/>
    <property type="match status" value="1"/>
</dbReference>
<dbReference type="CDD" id="cd01130">
    <property type="entry name" value="VirB11-like_ATPase"/>
    <property type="match status" value="1"/>
</dbReference>
<dbReference type="Gene3D" id="3.40.50.300">
    <property type="entry name" value="P-loop containing nucleotide triphosphate hydrolases"/>
    <property type="match status" value="1"/>
</dbReference>
<keyword evidence="5" id="KW-1185">Reference proteome</keyword>
<dbReference type="EMBL" id="JACXZA010000001">
    <property type="protein sequence ID" value="MBD3917252.1"/>
    <property type="molecule type" value="Genomic_DNA"/>
</dbReference>
<feature type="region of interest" description="Disordered" evidence="2">
    <location>
        <begin position="400"/>
        <end position="424"/>
    </location>
</feature>